<evidence type="ECO:0000313" key="6">
    <source>
        <dbReference type="Proteomes" id="UP001141327"/>
    </source>
</evidence>
<feature type="signal peptide" evidence="4">
    <location>
        <begin position="1"/>
        <end position="23"/>
    </location>
</feature>
<dbReference type="Gene3D" id="1.10.1200.140">
    <property type="entry name" value="Alkaline phosphatase, crown domain"/>
    <property type="match status" value="1"/>
</dbReference>
<gene>
    <name evidence="5" type="ORF">PAPYR_6924</name>
</gene>
<dbReference type="Pfam" id="PF00245">
    <property type="entry name" value="Alk_phosphatase"/>
    <property type="match status" value="1"/>
</dbReference>
<keyword evidence="2" id="KW-0597">Phosphoprotein</keyword>
<dbReference type="PANTHER" id="PTHR11596">
    <property type="entry name" value="ALKALINE PHOSPHATASE"/>
    <property type="match status" value="1"/>
</dbReference>
<proteinExistence type="inferred from homology"/>
<feature type="chain" id="PRO_5047323512" description="alkaline phosphatase" evidence="4">
    <location>
        <begin position="24"/>
        <end position="635"/>
    </location>
</feature>
<evidence type="ECO:0000256" key="4">
    <source>
        <dbReference type="SAM" id="SignalP"/>
    </source>
</evidence>
<protein>
    <recommendedName>
        <fullName evidence="1">alkaline phosphatase</fullName>
        <ecNumber evidence="1">3.1.3.1</ecNumber>
    </recommendedName>
</protein>
<evidence type="ECO:0000256" key="1">
    <source>
        <dbReference type="ARBA" id="ARBA00012647"/>
    </source>
</evidence>
<dbReference type="EMBL" id="JAPMOS010000044">
    <property type="protein sequence ID" value="KAJ4457566.1"/>
    <property type="molecule type" value="Genomic_DNA"/>
</dbReference>
<dbReference type="InterPro" id="IPR042085">
    <property type="entry name" value="Ap_crown"/>
</dbReference>
<organism evidence="5 6">
    <name type="scientific">Paratrimastix pyriformis</name>
    <dbReference type="NCBI Taxonomy" id="342808"/>
    <lineage>
        <taxon>Eukaryota</taxon>
        <taxon>Metamonada</taxon>
        <taxon>Preaxostyla</taxon>
        <taxon>Paratrimastigidae</taxon>
        <taxon>Paratrimastix</taxon>
    </lineage>
</organism>
<accession>A0ABQ8UGM5</accession>
<reference evidence="5" key="1">
    <citation type="journal article" date="2022" name="bioRxiv">
        <title>Genomics of Preaxostyla Flagellates Illuminates Evolutionary Transitions and the Path Towards Mitochondrial Loss.</title>
        <authorList>
            <person name="Novak L.V.F."/>
            <person name="Treitli S.C."/>
            <person name="Pyrih J."/>
            <person name="Halakuc P."/>
            <person name="Pipaliya S.V."/>
            <person name="Vacek V."/>
            <person name="Brzon O."/>
            <person name="Soukal P."/>
            <person name="Eme L."/>
            <person name="Dacks J.B."/>
            <person name="Karnkowska A."/>
            <person name="Elias M."/>
            <person name="Hampl V."/>
        </authorList>
    </citation>
    <scope>NUCLEOTIDE SEQUENCE</scope>
    <source>
        <strain evidence="5">RCP-MX</strain>
    </source>
</reference>
<evidence type="ECO:0000313" key="5">
    <source>
        <dbReference type="EMBL" id="KAJ4457566.1"/>
    </source>
</evidence>
<dbReference type="Proteomes" id="UP001141327">
    <property type="component" value="Unassembled WGS sequence"/>
</dbReference>
<comment type="similarity">
    <text evidence="3">Belongs to the alkaline phosphatase family.</text>
</comment>
<dbReference type="SUPFAM" id="SSF53649">
    <property type="entry name" value="Alkaline phosphatase-like"/>
    <property type="match status" value="1"/>
</dbReference>
<dbReference type="Gene3D" id="3.40.720.10">
    <property type="entry name" value="Alkaline Phosphatase, subunit A"/>
    <property type="match status" value="1"/>
</dbReference>
<keyword evidence="4" id="KW-0732">Signal</keyword>
<sequence length="635" mass="68934">MLIGILIIVSAILLISVVDVAVSISTVAAPGVWHVFHDEDDDDSDSDDKPKNVIFLIVDGCGMEHYTISRWFKGAPLNIDGLQTGLVRTFIADSVIADSAPSASAYATGVITNDKLISVGPVPTPSLMETTPTIEARLKPHATLLEGARLQGKSVGVVATSHTCHATPGAFIGHAQHRSLEYDIMEQGVYQGLDVMFGGGSIYFTPRTSDDQEDLQAIAKSMGYQVARNKSELATLVAGKKAIGIFDSQAYNDYHLCPEVDRADLCPTEPTLAEMTTKALGLLATNPKGFFVMVEGSQVDFASHANDARTLIGELLQYDEAAKVVLDWARQRDDTLVVLVSDHNTGGLSLGNSRTSKTYPQQHKDYVLPALRAMTRSAQYIADQLDNQGWTVANVQAQIKAGWGASISDDLAQRVIDLVPASLDHQNAVCEALSANLTLLGWTTHGHVGGDVPLFAYAPKHHQSWKPTGLLHHTELNKHLQAKMGLDLAATTDRLYVDATKLFAAYNVTITTQGNSHNRVLLVDGGSGKLATFHQNKNQMIIGKSGEVITLEGVCVHINADATYEVPERFYVPRQALELMTAKWVDRRIYPTPTPASPTQNSDPSIPFSPSYCWFVRSVQVTFRSSRACDMNLIG</sequence>
<dbReference type="SMART" id="SM00098">
    <property type="entry name" value="alkPPc"/>
    <property type="match status" value="1"/>
</dbReference>
<dbReference type="EC" id="3.1.3.1" evidence="1"/>
<keyword evidence="6" id="KW-1185">Reference proteome</keyword>
<dbReference type="InterPro" id="IPR017850">
    <property type="entry name" value="Alkaline_phosphatase_core_sf"/>
</dbReference>
<evidence type="ECO:0000256" key="2">
    <source>
        <dbReference type="ARBA" id="ARBA00022553"/>
    </source>
</evidence>
<dbReference type="PRINTS" id="PR00113">
    <property type="entry name" value="ALKPHPHTASE"/>
</dbReference>
<dbReference type="CDD" id="cd16012">
    <property type="entry name" value="ALP"/>
    <property type="match status" value="1"/>
</dbReference>
<name>A0ABQ8UGM5_9EUKA</name>
<dbReference type="InterPro" id="IPR001952">
    <property type="entry name" value="Alkaline_phosphatase"/>
</dbReference>
<comment type="caution">
    <text evidence="5">The sequence shown here is derived from an EMBL/GenBank/DDBJ whole genome shotgun (WGS) entry which is preliminary data.</text>
</comment>
<evidence type="ECO:0000256" key="3">
    <source>
        <dbReference type="RuleBase" id="RU003946"/>
    </source>
</evidence>
<dbReference type="PANTHER" id="PTHR11596:SF5">
    <property type="entry name" value="ALKALINE PHOSPHATASE"/>
    <property type="match status" value="1"/>
</dbReference>